<dbReference type="InterPro" id="IPR001387">
    <property type="entry name" value="Cro/C1-type_HTH"/>
</dbReference>
<dbReference type="STRING" id="290052.ASU35_14150"/>
<protein>
    <submittedName>
        <fullName evidence="1">Uncharacterized protein</fullName>
    </submittedName>
</protein>
<dbReference type="RefSeq" id="WP_058353615.1">
    <property type="nucleotide sequence ID" value="NZ_CABMMD010000185.1"/>
</dbReference>
<dbReference type="GO" id="GO:0003677">
    <property type="term" value="F:DNA binding"/>
    <property type="evidence" value="ECO:0007669"/>
    <property type="project" value="InterPro"/>
</dbReference>
<organism evidence="1 2">
    <name type="scientific">Acetivibrio ethanolgignens</name>
    <dbReference type="NCBI Taxonomy" id="290052"/>
    <lineage>
        <taxon>Bacteria</taxon>
        <taxon>Bacillati</taxon>
        <taxon>Bacillota</taxon>
        <taxon>Clostridia</taxon>
        <taxon>Eubacteriales</taxon>
        <taxon>Oscillospiraceae</taxon>
        <taxon>Acetivibrio</taxon>
    </lineage>
</organism>
<name>A0A0V8QC89_9FIRM</name>
<evidence type="ECO:0000313" key="1">
    <source>
        <dbReference type="EMBL" id="KSV58132.1"/>
    </source>
</evidence>
<gene>
    <name evidence="1" type="ORF">ASU35_14150</name>
</gene>
<dbReference type="AlphaFoldDB" id="A0A0V8QC89"/>
<dbReference type="CDD" id="cd00093">
    <property type="entry name" value="HTH_XRE"/>
    <property type="match status" value="1"/>
</dbReference>
<dbReference type="OrthoDB" id="581382at2"/>
<reference evidence="1 2" key="1">
    <citation type="submission" date="2015-11" db="EMBL/GenBank/DDBJ databases">
        <title>Butyribacter intestini gen. nov., sp. nov., a butyric acid-producing bacterium of the family Lachnospiraceae isolated from the human faeces.</title>
        <authorList>
            <person name="Zou Y."/>
            <person name="Xue W."/>
            <person name="Luo G."/>
            <person name="Lv M."/>
        </authorList>
    </citation>
    <scope>NUCLEOTIDE SEQUENCE [LARGE SCALE GENOMIC DNA]</scope>
    <source>
        <strain evidence="1 2">ACET-33324</strain>
    </source>
</reference>
<evidence type="ECO:0000313" key="2">
    <source>
        <dbReference type="Proteomes" id="UP000054874"/>
    </source>
</evidence>
<keyword evidence="2" id="KW-1185">Reference proteome</keyword>
<dbReference type="SUPFAM" id="SSF47413">
    <property type="entry name" value="lambda repressor-like DNA-binding domains"/>
    <property type="match status" value="1"/>
</dbReference>
<accession>A0A0V8QC89</accession>
<proteinExistence type="predicted"/>
<dbReference type="Proteomes" id="UP000054874">
    <property type="component" value="Unassembled WGS sequence"/>
</dbReference>
<sequence length="651" mass="75013">MAKYSDFKSYIQDKYAAYLLRQVSDYVNKNHDGQGFHTLNVLSICDQKVDNLSVKSLRCTDMPDPFVKIAVNLTADIITMGLGTKKYEADRKTRWFTVTIVACLRDGMEIKEDQTTIEEYAPGTWDKTTALDEFGVPYVYAADLEDIADDFFEFYCQDAIYHMYNFPYGHVMQQLGIYAYEAELPENTMGRMYFKKDKATVYRKFHPYFPERKIEDEDIEPGTMLISKDNYFMHKTGCYMMTIAHEIVHWYYHQKFFKILSLLDDSLSVMNCEVEPQKYDSGMTSLQKAMWFVEWQANSIGMRIAMPQALFVQAVQEAYDAASKIPRKGCYWAEVVEDTIHRVACLFDVSDFAAKQRAIQLGWDVAAGTHIYVDGRKHAPFFFKEGTLGPKQSFVIDKAGLEKVRSENVHIKELLDSEQFIYLGYVVCAFDEKYVREATDDEKLWNCSDYELTDYAREHVDECCLIFDWESISGGKDDGGFYGQCYLSKDITVDNRIEHAYDPFFENNQSVEEMAKAAADYKAMYAEEERILSETPNNFSEALIYHMDRKHVTVDDLAATSGLSTTTIKKYRAGKVTPNIDNIMAVFIGMNLGPAYCEDLLDLAEISLSKRTDKGRAYKTLIQEYTDGSLDQWNAFLKEYGLESIPNKRNQ</sequence>
<dbReference type="EMBL" id="LNAM01000185">
    <property type="protein sequence ID" value="KSV58132.1"/>
    <property type="molecule type" value="Genomic_DNA"/>
</dbReference>
<comment type="caution">
    <text evidence="1">The sequence shown here is derived from an EMBL/GenBank/DDBJ whole genome shotgun (WGS) entry which is preliminary data.</text>
</comment>
<dbReference type="Gene3D" id="1.10.260.40">
    <property type="entry name" value="lambda repressor-like DNA-binding domains"/>
    <property type="match status" value="1"/>
</dbReference>
<dbReference type="InterPro" id="IPR010982">
    <property type="entry name" value="Lambda_DNA-bd_dom_sf"/>
</dbReference>